<accession>A0ABM6GWS0</accession>
<sequence>MGWNSASRIFDPVATALQKANADDNTKRTVLSGLIRELQDGDWDTEDESLEDFLDDPAIVSAFADRNVHLSDRRCCARELDANPRQVLLAMRNEDVSEEAMVEALDAYASHLARTLRACKDEVRLSTLSRPDIVAWAADVIDPQGHV</sequence>
<protein>
    <submittedName>
        <fullName evidence="1">Uncharacterized protein</fullName>
    </submittedName>
</protein>
<organism evidence="1 2">
    <name type="scientific">Streptomyces alfalfae</name>
    <dbReference type="NCBI Taxonomy" id="1642299"/>
    <lineage>
        <taxon>Bacteria</taxon>
        <taxon>Bacillati</taxon>
        <taxon>Actinomycetota</taxon>
        <taxon>Actinomycetes</taxon>
        <taxon>Kitasatosporales</taxon>
        <taxon>Streptomycetaceae</taxon>
        <taxon>Streptomyces</taxon>
    </lineage>
</organism>
<dbReference type="Proteomes" id="UP000187191">
    <property type="component" value="Chromosome"/>
</dbReference>
<evidence type="ECO:0000313" key="2">
    <source>
        <dbReference type="Proteomes" id="UP000187191"/>
    </source>
</evidence>
<dbReference type="RefSeq" id="WP_076686160.1">
    <property type="nucleotide sequence ID" value="NZ_CP015588.1"/>
</dbReference>
<dbReference type="EMBL" id="CP015588">
    <property type="protein sequence ID" value="APY88200.1"/>
    <property type="molecule type" value="Genomic_DNA"/>
</dbReference>
<evidence type="ECO:0000313" key="1">
    <source>
        <dbReference type="EMBL" id="APY88200.1"/>
    </source>
</evidence>
<name>A0ABM6GWS0_9ACTN</name>
<proteinExistence type="predicted"/>
<gene>
    <name evidence="1" type="ORF">A7J05_23150</name>
</gene>
<keyword evidence="2" id="KW-1185">Reference proteome</keyword>
<reference evidence="1 2" key="1">
    <citation type="submission" date="2016-05" db="EMBL/GenBank/DDBJ databases">
        <authorList>
            <person name="Gu J."/>
        </authorList>
    </citation>
    <scope>NUCLEOTIDE SEQUENCE [LARGE SCALE GENOMIC DNA]</scope>
    <source>
        <strain evidence="1 2">ACCC40021</strain>
    </source>
</reference>